<evidence type="ECO:0000313" key="1">
    <source>
        <dbReference type="EMBL" id="DAF54666.1"/>
    </source>
</evidence>
<name>A0A8S5SVU5_9CAUD</name>
<sequence length="110" mass="13703">MRNIKNNVDLEWNVFVPDINKRQTKVFNIFNHISYKQEIVELLNRRNDYTLEEFKEKVKLSTMYYYWCKCEWEILIAPLIGDFDKESVKIDVYKQLEINWNHYIKYLWEI</sequence>
<accession>A0A8S5SVU5</accession>
<dbReference type="EMBL" id="BK032682">
    <property type="protein sequence ID" value="DAF54666.1"/>
    <property type="molecule type" value="Genomic_DNA"/>
</dbReference>
<protein>
    <submittedName>
        <fullName evidence="1">Uncharacterized protein</fullName>
    </submittedName>
</protein>
<organism evidence="1">
    <name type="scientific">Siphoviridae sp. ctqPo10</name>
    <dbReference type="NCBI Taxonomy" id="2827948"/>
    <lineage>
        <taxon>Viruses</taxon>
        <taxon>Duplodnaviria</taxon>
        <taxon>Heunggongvirae</taxon>
        <taxon>Uroviricota</taxon>
        <taxon>Caudoviricetes</taxon>
    </lineage>
</organism>
<reference evidence="1" key="1">
    <citation type="journal article" date="2021" name="Proc. Natl. Acad. Sci. U.S.A.">
        <title>A Catalog of Tens of Thousands of Viruses from Human Metagenomes Reveals Hidden Associations with Chronic Diseases.</title>
        <authorList>
            <person name="Tisza M.J."/>
            <person name="Buck C.B."/>
        </authorList>
    </citation>
    <scope>NUCLEOTIDE SEQUENCE</scope>
    <source>
        <strain evidence="1">CtqPo10</strain>
    </source>
</reference>
<proteinExistence type="predicted"/>